<dbReference type="PROSITE" id="PS50110">
    <property type="entry name" value="RESPONSE_REGULATORY"/>
    <property type="match status" value="1"/>
</dbReference>
<evidence type="ECO:0000256" key="6">
    <source>
        <dbReference type="PROSITE-ProRule" id="PRU00169"/>
    </source>
</evidence>
<protein>
    <submittedName>
        <fullName evidence="9">DNA-binding response regulator</fullName>
    </submittedName>
</protein>
<dbReference type="InterPro" id="IPR016032">
    <property type="entry name" value="Sig_transdc_resp-reg_C-effctor"/>
</dbReference>
<keyword evidence="10" id="KW-1185">Reference proteome</keyword>
<dbReference type="GO" id="GO:0005737">
    <property type="term" value="C:cytoplasm"/>
    <property type="evidence" value="ECO:0007669"/>
    <property type="project" value="UniProtKB-SubCell"/>
</dbReference>
<evidence type="ECO:0000256" key="3">
    <source>
        <dbReference type="ARBA" id="ARBA00023015"/>
    </source>
</evidence>
<dbReference type="SMART" id="SM00448">
    <property type="entry name" value="REC"/>
    <property type="match status" value="1"/>
</dbReference>
<dbReference type="PANTHER" id="PTHR43214">
    <property type="entry name" value="TWO-COMPONENT RESPONSE REGULATOR"/>
    <property type="match status" value="1"/>
</dbReference>
<dbReference type="InterPro" id="IPR011006">
    <property type="entry name" value="CheY-like_superfamily"/>
</dbReference>
<dbReference type="InterPro" id="IPR000792">
    <property type="entry name" value="Tscrpt_reg_LuxR_C"/>
</dbReference>
<reference evidence="9" key="1">
    <citation type="journal article" date="2014" name="Int. J. Syst. Evol. Microbiol.">
        <title>Complete genome sequence of Corynebacterium casei LMG S-19264T (=DSM 44701T), isolated from a smear-ripened cheese.</title>
        <authorList>
            <consortium name="US DOE Joint Genome Institute (JGI-PGF)"/>
            <person name="Walter F."/>
            <person name="Albersmeier A."/>
            <person name="Kalinowski J."/>
            <person name="Ruckert C."/>
        </authorList>
    </citation>
    <scope>NUCLEOTIDE SEQUENCE</scope>
    <source>
        <strain evidence="9">CGMCC 1.15454</strain>
    </source>
</reference>
<evidence type="ECO:0000256" key="5">
    <source>
        <dbReference type="ARBA" id="ARBA00023163"/>
    </source>
</evidence>
<dbReference type="EMBL" id="BMJD01000045">
    <property type="protein sequence ID" value="GGB57332.1"/>
    <property type="molecule type" value="Genomic_DNA"/>
</dbReference>
<dbReference type="GO" id="GO:0006355">
    <property type="term" value="P:regulation of DNA-templated transcription"/>
    <property type="evidence" value="ECO:0007669"/>
    <property type="project" value="InterPro"/>
</dbReference>
<accession>A0A9W5U0W2</accession>
<dbReference type="Gene3D" id="3.40.50.2300">
    <property type="match status" value="1"/>
</dbReference>
<evidence type="ECO:0000256" key="2">
    <source>
        <dbReference type="ARBA" id="ARBA00022553"/>
    </source>
</evidence>
<dbReference type="Pfam" id="PF00072">
    <property type="entry name" value="Response_reg"/>
    <property type="match status" value="1"/>
</dbReference>
<dbReference type="GO" id="GO:0000160">
    <property type="term" value="P:phosphorelay signal transduction system"/>
    <property type="evidence" value="ECO:0007669"/>
    <property type="project" value="InterPro"/>
</dbReference>
<dbReference type="SMART" id="SM00421">
    <property type="entry name" value="HTH_LUXR"/>
    <property type="match status" value="1"/>
</dbReference>
<dbReference type="PROSITE" id="PS50043">
    <property type="entry name" value="HTH_LUXR_2"/>
    <property type="match status" value="1"/>
</dbReference>
<comment type="subcellular location">
    <subcellularLocation>
        <location evidence="1">Cytoplasm</location>
    </subcellularLocation>
</comment>
<dbReference type="GO" id="GO:0003677">
    <property type="term" value="F:DNA binding"/>
    <property type="evidence" value="ECO:0007669"/>
    <property type="project" value="UniProtKB-KW"/>
</dbReference>
<dbReference type="AlphaFoldDB" id="A0A9W5U0W2"/>
<evidence type="ECO:0000259" key="8">
    <source>
        <dbReference type="PROSITE" id="PS50110"/>
    </source>
</evidence>
<dbReference type="Proteomes" id="UP000621492">
    <property type="component" value="Unassembled WGS sequence"/>
</dbReference>
<dbReference type="CDD" id="cd06170">
    <property type="entry name" value="LuxR_C_like"/>
    <property type="match status" value="1"/>
</dbReference>
<dbReference type="SUPFAM" id="SSF52172">
    <property type="entry name" value="CheY-like"/>
    <property type="match status" value="1"/>
</dbReference>
<gene>
    <name evidence="9" type="ORF">GCM10011409_38560</name>
</gene>
<evidence type="ECO:0000313" key="10">
    <source>
        <dbReference type="Proteomes" id="UP000621492"/>
    </source>
</evidence>
<keyword evidence="2 6" id="KW-0597">Phosphoprotein</keyword>
<keyword evidence="3" id="KW-0805">Transcription regulation</keyword>
<dbReference type="RefSeq" id="WP_088049898.1">
    <property type="nucleotide sequence ID" value="NZ_BMJD01000045.1"/>
</dbReference>
<feature type="domain" description="HTH luxR-type" evidence="7">
    <location>
        <begin position="132"/>
        <end position="197"/>
    </location>
</feature>
<dbReference type="CDD" id="cd19930">
    <property type="entry name" value="REC_DesR-like"/>
    <property type="match status" value="1"/>
</dbReference>
<comment type="caution">
    <text evidence="9">The sequence shown here is derived from an EMBL/GenBank/DDBJ whole genome shotgun (WGS) entry which is preliminary data.</text>
</comment>
<proteinExistence type="predicted"/>
<dbReference type="InterPro" id="IPR039420">
    <property type="entry name" value="WalR-like"/>
</dbReference>
<feature type="modified residue" description="4-aspartylphosphate" evidence="6">
    <location>
        <position position="53"/>
    </location>
</feature>
<dbReference type="SUPFAM" id="SSF46894">
    <property type="entry name" value="C-terminal effector domain of the bipartite response regulators"/>
    <property type="match status" value="1"/>
</dbReference>
<feature type="domain" description="Response regulatory" evidence="8">
    <location>
        <begin position="2"/>
        <end position="118"/>
    </location>
</feature>
<evidence type="ECO:0000259" key="7">
    <source>
        <dbReference type="PROSITE" id="PS50043"/>
    </source>
</evidence>
<evidence type="ECO:0000256" key="1">
    <source>
        <dbReference type="ARBA" id="ARBA00004496"/>
    </source>
</evidence>
<dbReference type="PANTHER" id="PTHR43214:SF42">
    <property type="entry name" value="TRANSCRIPTIONAL REGULATORY PROTEIN DESR"/>
    <property type="match status" value="1"/>
</dbReference>
<dbReference type="PRINTS" id="PR00038">
    <property type="entry name" value="HTHLUXR"/>
</dbReference>
<keyword evidence="4 9" id="KW-0238">DNA-binding</keyword>
<dbReference type="InterPro" id="IPR001789">
    <property type="entry name" value="Sig_transdc_resp-reg_receiver"/>
</dbReference>
<evidence type="ECO:0000256" key="4">
    <source>
        <dbReference type="ARBA" id="ARBA00023125"/>
    </source>
</evidence>
<reference evidence="9" key="2">
    <citation type="submission" date="2020-09" db="EMBL/GenBank/DDBJ databases">
        <authorList>
            <person name="Sun Q."/>
            <person name="Zhou Y."/>
        </authorList>
    </citation>
    <scope>NUCLEOTIDE SEQUENCE</scope>
    <source>
        <strain evidence="9">CGMCC 1.15454</strain>
    </source>
</reference>
<name>A0A9W5U0W2_9BACI</name>
<dbReference type="Pfam" id="PF00196">
    <property type="entry name" value="GerE"/>
    <property type="match status" value="1"/>
</dbReference>
<sequence length="205" mass="22902">MRIVIAEDQGMLRGAVSQLLALEEDIEIVGEADNGKQALRLIREKTADISVLDIEMPLLSGLEVAEKLRDEGSKCRVAIVTTFARSGYLQRAVKAGVMGYLLKDMPVSELAEALRKIHAGKRVFSPHLTFSMMEEINPLTKRESEILLHLKKGDSVKEVSKTLYLSPATIRNYISEIIQKLEARNRMDAVAIAENKGWLPEEPFL</sequence>
<organism evidence="9 10">
    <name type="scientific">Lentibacillus populi</name>
    <dbReference type="NCBI Taxonomy" id="1827502"/>
    <lineage>
        <taxon>Bacteria</taxon>
        <taxon>Bacillati</taxon>
        <taxon>Bacillota</taxon>
        <taxon>Bacilli</taxon>
        <taxon>Bacillales</taxon>
        <taxon>Bacillaceae</taxon>
        <taxon>Lentibacillus</taxon>
    </lineage>
</organism>
<evidence type="ECO:0000313" key="9">
    <source>
        <dbReference type="EMBL" id="GGB57332.1"/>
    </source>
</evidence>
<keyword evidence="5" id="KW-0804">Transcription</keyword>